<dbReference type="PANTHER" id="PTHR23502:SF13">
    <property type="entry name" value="MULTIDRUG TRANSPORTER, PUTATIVE (AFU_ORTHOLOGUE AFUA_2G12550)-RELATED"/>
    <property type="match status" value="1"/>
</dbReference>
<dbReference type="Proteomes" id="UP001149079">
    <property type="component" value="Unassembled WGS sequence"/>
</dbReference>
<dbReference type="InterPro" id="IPR036259">
    <property type="entry name" value="MFS_trans_sf"/>
</dbReference>
<dbReference type="OrthoDB" id="5376138at2759"/>
<dbReference type="GO" id="GO:0022857">
    <property type="term" value="F:transmembrane transporter activity"/>
    <property type="evidence" value="ECO:0007669"/>
    <property type="project" value="TreeGrafter"/>
</dbReference>
<dbReference type="GO" id="GO:0005886">
    <property type="term" value="C:plasma membrane"/>
    <property type="evidence" value="ECO:0007669"/>
    <property type="project" value="TreeGrafter"/>
</dbReference>
<gene>
    <name evidence="6" type="ORF">N7515_010232</name>
</gene>
<organism evidence="6 7">
    <name type="scientific">Penicillium bovifimosum</name>
    <dbReference type="NCBI Taxonomy" id="126998"/>
    <lineage>
        <taxon>Eukaryota</taxon>
        <taxon>Fungi</taxon>
        <taxon>Dikarya</taxon>
        <taxon>Ascomycota</taxon>
        <taxon>Pezizomycotina</taxon>
        <taxon>Eurotiomycetes</taxon>
        <taxon>Eurotiomycetidae</taxon>
        <taxon>Eurotiales</taxon>
        <taxon>Aspergillaceae</taxon>
        <taxon>Penicillium</taxon>
    </lineage>
</organism>
<reference evidence="6" key="2">
    <citation type="journal article" date="2023" name="IMA Fungus">
        <title>Comparative genomic study of the Penicillium genus elucidates a diverse pangenome and 15 lateral gene transfer events.</title>
        <authorList>
            <person name="Petersen C."/>
            <person name="Sorensen T."/>
            <person name="Nielsen M.R."/>
            <person name="Sondergaard T.E."/>
            <person name="Sorensen J.L."/>
            <person name="Fitzpatrick D.A."/>
            <person name="Frisvad J.C."/>
            <person name="Nielsen K.L."/>
        </authorList>
    </citation>
    <scope>NUCLEOTIDE SEQUENCE</scope>
    <source>
        <strain evidence="6">IBT 22155</strain>
    </source>
</reference>
<dbReference type="AlphaFoldDB" id="A0A9W9GIE2"/>
<keyword evidence="2 5" id="KW-0812">Transmembrane</keyword>
<feature type="transmembrane region" description="Helical" evidence="5">
    <location>
        <begin position="54"/>
        <end position="75"/>
    </location>
</feature>
<dbReference type="PANTHER" id="PTHR23502">
    <property type="entry name" value="MAJOR FACILITATOR SUPERFAMILY"/>
    <property type="match status" value="1"/>
</dbReference>
<evidence type="ECO:0000256" key="2">
    <source>
        <dbReference type="ARBA" id="ARBA00022692"/>
    </source>
</evidence>
<feature type="transmembrane region" description="Helical" evidence="5">
    <location>
        <begin position="96"/>
        <end position="117"/>
    </location>
</feature>
<dbReference type="EMBL" id="JAPQKL010000008">
    <property type="protein sequence ID" value="KAJ5120844.1"/>
    <property type="molecule type" value="Genomic_DNA"/>
</dbReference>
<reference evidence="6" key="1">
    <citation type="submission" date="2022-11" db="EMBL/GenBank/DDBJ databases">
        <authorList>
            <person name="Petersen C."/>
        </authorList>
    </citation>
    <scope>NUCLEOTIDE SEQUENCE</scope>
    <source>
        <strain evidence="6">IBT 22155</strain>
    </source>
</reference>
<comment type="subcellular location">
    <subcellularLocation>
        <location evidence="1">Membrane</location>
        <topology evidence="1">Multi-pass membrane protein</topology>
    </subcellularLocation>
</comment>
<evidence type="ECO:0000256" key="1">
    <source>
        <dbReference type="ARBA" id="ARBA00004141"/>
    </source>
</evidence>
<comment type="caution">
    <text evidence="6">The sequence shown here is derived from an EMBL/GenBank/DDBJ whole genome shotgun (WGS) entry which is preliminary data.</text>
</comment>
<name>A0A9W9GIE2_9EURO</name>
<keyword evidence="4 5" id="KW-0472">Membrane</keyword>
<keyword evidence="7" id="KW-1185">Reference proteome</keyword>
<proteinExistence type="predicted"/>
<evidence type="ECO:0000256" key="5">
    <source>
        <dbReference type="SAM" id="Phobius"/>
    </source>
</evidence>
<feature type="transmembrane region" description="Helical" evidence="5">
    <location>
        <begin position="123"/>
        <end position="142"/>
    </location>
</feature>
<sequence length="225" mass="24819">MICGTSWLVPVEGAEAPCPTVWVCIDQHGADQRRAAQAFSSNILNHLVYRPKAGLAFIPILVGYVIAWVSFFPATKRNIQERRDNPESERAQYESRLWWLLYTAPCLPIGLIGFAWTSLPQCHWIGTMIFAAMIGIANYAIYMATIDYMVRAYGPYSVSATGGNGWARECSFATLSGLSSNQGGLPYRGDRLADNSGMPWGTRENWERALAWAWGPAGAEGACET</sequence>
<evidence type="ECO:0000256" key="4">
    <source>
        <dbReference type="ARBA" id="ARBA00023136"/>
    </source>
</evidence>
<protein>
    <submittedName>
        <fullName evidence="6">Major facilitator superfamily domain general substrate transporter</fullName>
    </submittedName>
</protein>
<evidence type="ECO:0000256" key="3">
    <source>
        <dbReference type="ARBA" id="ARBA00022989"/>
    </source>
</evidence>
<dbReference type="SUPFAM" id="SSF103473">
    <property type="entry name" value="MFS general substrate transporter"/>
    <property type="match status" value="1"/>
</dbReference>
<dbReference type="GeneID" id="81410146"/>
<dbReference type="RefSeq" id="XP_056517348.1">
    <property type="nucleotide sequence ID" value="XM_056670975.1"/>
</dbReference>
<accession>A0A9W9GIE2</accession>
<evidence type="ECO:0000313" key="6">
    <source>
        <dbReference type="EMBL" id="KAJ5120844.1"/>
    </source>
</evidence>
<keyword evidence="3 5" id="KW-1133">Transmembrane helix</keyword>
<evidence type="ECO:0000313" key="7">
    <source>
        <dbReference type="Proteomes" id="UP001149079"/>
    </source>
</evidence>